<dbReference type="OrthoDB" id="282803at2"/>
<dbReference type="EMBL" id="MAMP01000021">
    <property type="protein sequence ID" value="OES44896.1"/>
    <property type="molecule type" value="Genomic_DNA"/>
</dbReference>
<comment type="caution">
    <text evidence="2">The sequence shown here is derived from an EMBL/GenBank/DDBJ whole genome shotgun (WGS) entry which is preliminary data.</text>
</comment>
<protein>
    <recommendedName>
        <fullName evidence="4">AtpZ protein</fullName>
    </recommendedName>
</protein>
<keyword evidence="1" id="KW-0812">Transmembrane</keyword>
<proteinExistence type="predicted"/>
<reference evidence="2 3" key="1">
    <citation type="submission" date="2016-06" db="EMBL/GenBank/DDBJ databases">
        <title>Domibacillus iocasae genome sequencing.</title>
        <authorList>
            <person name="Verma A."/>
            <person name="Pal Y."/>
            <person name="Ojha A.K."/>
            <person name="Krishnamurthi S."/>
        </authorList>
    </citation>
    <scope>NUCLEOTIDE SEQUENCE [LARGE SCALE GENOMIC DNA]</scope>
    <source>
        <strain evidence="2 3">DSM 29979</strain>
    </source>
</reference>
<feature type="transmembrane region" description="Helical" evidence="1">
    <location>
        <begin position="43"/>
        <end position="64"/>
    </location>
</feature>
<dbReference type="InterPro" id="IPR032820">
    <property type="entry name" value="ATPase_put"/>
</dbReference>
<dbReference type="STRING" id="1714016.BA724_06415"/>
<dbReference type="Proteomes" id="UP000095658">
    <property type="component" value="Unassembled WGS sequence"/>
</dbReference>
<gene>
    <name evidence="2" type="ORF">BA724_06415</name>
</gene>
<keyword evidence="1" id="KW-0472">Membrane</keyword>
<evidence type="ECO:0008006" key="4">
    <source>
        <dbReference type="Google" id="ProtNLM"/>
    </source>
</evidence>
<keyword evidence="1" id="KW-1133">Transmembrane helix</keyword>
<dbReference type="RefSeq" id="WP_069938519.1">
    <property type="nucleotide sequence ID" value="NZ_MAMP01000021.1"/>
</dbReference>
<dbReference type="AlphaFoldDB" id="A0A1E7DP76"/>
<sequence length="74" mass="7984">MNRNQENRPFRAMALYSAVLAQLAGSMIAGIFAGLALDNHFNTVPLFLIIGLLGGLSAGIYAMMRTIQHFNSGD</sequence>
<keyword evidence="3" id="KW-1185">Reference proteome</keyword>
<evidence type="ECO:0000313" key="2">
    <source>
        <dbReference type="EMBL" id="OES44896.1"/>
    </source>
</evidence>
<accession>A0A1E7DP76</accession>
<evidence type="ECO:0000313" key="3">
    <source>
        <dbReference type="Proteomes" id="UP000095658"/>
    </source>
</evidence>
<evidence type="ECO:0000256" key="1">
    <source>
        <dbReference type="SAM" id="Phobius"/>
    </source>
</evidence>
<feature type="transmembrane region" description="Helical" evidence="1">
    <location>
        <begin position="12"/>
        <end position="37"/>
    </location>
</feature>
<dbReference type="Pfam" id="PF09527">
    <property type="entry name" value="ATPase_gene1"/>
    <property type="match status" value="1"/>
</dbReference>
<name>A0A1E7DP76_9BACI</name>
<organism evidence="2 3">
    <name type="scientific">Domibacillus iocasae</name>
    <dbReference type="NCBI Taxonomy" id="1714016"/>
    <lineage>
        <taxon>Bacteria</taxon>
        <taxon>Bacillati</taxon>
        <taxon>Bacillota</taxon>
        <taxon>Bacilli</taxon>
        <taxon>Bacillales</taxon>
        <taxon>Bacillaceae</taxon>
        <taxon>Domibacillus</taxon>
    </lineage>
</organism>